<feature type="compositionally biased region" description="Pro residues" evidence="1">
    <location>
        <begin position="1"/>
        <end position="16"/>
    </location>
</feature>
<reference evidence="2 3" key="1">
    <citation type="journal article" date="2010" name="Nature">
        <title>Genome sequencing and analysis of the model grass Brachypodium distachyon.</title>
        <authorList>
            <consortium name="International Brachypodium Initiative"/>
        </authorList>
    </citation>
    <scope>NUCLEOTIDE SEQUENCE [LARGE SCALE GENOMIC DNA]</scope>
    <source>
        <strain evidence="2 3">Bd21</strain>
    </source>
</reference>
<dbReference type="InParanoid" id="A0A2K2CKW5"/>
<evidence type="ECO:0000313" key="3">
    <source>
        <dbReference type="EnsemblPlants" id="PNT62676"/>
    </source>
</evidence>
<feature type="compositionally biased region" description="Low complexity" evidence="1">
    <location>
        <begin position="90"/>
        <end position="99"/>
    </location>
</feature>
<organism evidence="2">
    <name type="scientific">Brachypodium distachyon</name>
    <name type="common">Purple false brome</name>
    <name type="synonym">Trachynia distachya</name>
    <dbReference type="NCBI Taxonomy" id="15368"/>
    <lineage>
        <taxon>Eukaryota</taxon>
        <taxon>Viridiplantae</taxon>
        <taxon>Streptophyta</taxon>
        <taxon>Embryophyta</taxon>
        <taxon>Tracheophyta</taxon>
        <taxon>Spermatophyta</taxon>
        <taxon>Magnoliopsida</taxon>
        <taxon>Liliopsida</taxon>
        <taxon>Poales</taxon>
        <taxon>Poaceae</taxon>
        <taxon>BOP clade</taxon>
        <taxon>Pooideae</taxon>
        <taxon>Stipodae</taxon>
        <taxon>Brachypodieae</taxon>
        <taxon>Brachypodium</taxon>
    </lineage>
</organism>
<sequence length="136" mass="14143">MPPPSSRGKSPNPPDPSHSSSSAPRRLTLGHASPLQPPLLPRPTSLGWPPHGRPPSPDLRRLPHGRPPSPDLRRLPHGRPPSPDPPPHPADLSGSSLLLPPIPAPPAVPWSMPAVAGHRTPPPSTSHGAPPSSSPV</sequence>
<feature type="compositionally biased region" description="Pro residues" evidence="1">
    <location>
        <begin position="78"/>
        <end position="89"/>
    </location>
</feature>
<reference evidence="3" key="3">
    <citation type="submission" date="2018-08" db="UniProtKB">
        <authorList>
            <consortium name="EnsemblPlants"/>
        </authorList>
    </citation>
    <scope>IDENTIFICATION</scope>
    <source>
        <strain evidence="3">cv. Bd21</strain>
    </source>
</reference>
<dbReference type="Gramene" id="PNT62676">
    <property type="protein sequence ID" value="PNT62676"/>
    <property type="gene ID" value="BRADI_4g06913v3"/>
</dbReference>
<evidence type="ECO:0000313" key="2">
    <source>
        <dbReference type="EMBL" id="PNT62676.1"/>
    </source>
</evidence>
<gene>
    <name evidence="2" type="ORF">BRADI_4g06913v3</name>
</gene>
<evidence type="ECO:0000256" key="1">
    <source>
        <dbReference type="SAM" id="MobiDB-lite"/>
    </source>
</evidence>
<evidence type="ECO:0000313" key="4">
    <source>
        <dbReference type="Proteomes" id="UP000008810"/>
    </source>
</evidence>
<name>A0A2K2CKW5_BRADI</name>
<dbReference type="EMBL" id="CM000883">
    <property type="protein sequence ID" value="PNT62676.1"/>
    <property type="molecule type" value="Genomic_DNA"/>
</dbReference>
<reference evidence="2" key="2">
    <citation type="submission" date="2017-06" db="EMBL/GenBank/DDBJ databases">
        <title>WGS assembly of Brachypodium distachyon.</title>
        <authorList>
            <consortium name="The International Brachypodium Initiative"/>
            <person name="Lucas S."/>
            <person name="Harmon-Smith M."/>
            <person name="Lail K."/>
            <person name="Tice H."/>
            <person name="Grimwood J."/>
            <person name="Bruce D."/>
            <person name="Barry K."/>
            <person name="Shu S."/>
            <person name="Lindquist E."/>
            <person name="Wang M."/>
            <person name="Pitluck S."/>
            <person name="Vogel J.P."/>
            <person name="Garvin D.F."/>
            <person name="Mockler T.C."/>
            <person name="Schmutz J."/>
            <person name="Rokhsar D."/>
            <person name="Bevan M.W."/>
        </authorList>
    </citation>
    <scope>NUCLEOTIDE SEQUENCE</scope>
    <source>
        <strain evidence="2">Bd21</strain>
    </source>
</reference>
<protein>
    <submittedName>
        <fullName evidence="2 3">Uncharacterized protein</fullName>
    </submittedName>
</protein>
<dbReference type="Proteomes" id="UP000008810">
    <property type="component" value="Chromosome 4"/>
</dbReference>
<dbReference type="AlphaFoldDB" id="A0A2K2CKW5"/>
<dbReference type="EnsemblPlants" id="PNT62676">
    <property type="protein sequence ID" value="PNT62676"/>
    <property type="gene ID" value="BRADI_4g06913v3"/>
</dbReference>
<accession>A0A2K2CKW5</accession>
<keyword evidence="4" id="KW-1185">Reference proteome</keyword>
<proteinExistence type="predicted"/>
<feature type="region of interest" description="Disordered" evidence="1">
    <location>
        <begin position="1"/>
        <end position="136"/>
    </location>
</feature>